<evidence type="ECO:0000313" key="3">
    <source>
        <dbReference type="Proteomes" id="UP000250572"/>
    </source>
</evidence>
<dbReference type="Proteomes" id="UP000250572">
    <property type="component" value="Unassembled WGS sequence"/>
</dbReference>
<feature type="region of interest" description="Disordered" evidence="1">
    <location>
        <begin position="251"/>
        <end position="282"/>
    </location>
</feature>
<feature type="region of interest" description="Disordered" evidence="1">
    <location>
        <begin position="175"/>
        <end position="212"/>
    </location>
</feature>
<protein>
    <submittedName>
        <fullName evidence="2">Uncharacterized protein</fullName>
    </submittedName>
</protein>
<sequence length="308" mass="33601">MLFPPTPVCPSAGDTSRSLRADRTGQHRPFMHVSDPDPVPVANRSTNRSVTVFLNKDEQMDTGSGFISCPADGAICDLVLIPVLDPVRDPVPVLNPVRDQVPVLNPVLDPVPVLNPVLDPVPVLNPVPFLNPVRDPVRRGTFSLQRSSAEHSRLRRDETDAVTLPADHVVLIRLEQGDSNPFGPETLSDEEEDEDAGQSERYAVESSTPLSQTPLSFPRSAFRFWTGGFWTSSAVSGFWHSAPSRMLSALQPPADRRATSRSETVPPETCRTKHQNHHQIVRGTPDDDDSCCGQQGACCPGWPLGAVI</sequence>
<dbReference type="AlphaFoldDB" id="A0A315VHH1"/>
<accession>A0A315VHH1</accession>
<dbReference type="EMBL" id="NHOQ01002284">
    <property type="protein sequence ID" value="PWA18586.1"/>
    <property type="molecule type" value="Genomic_DNA"/>
</dbReference>
<evidence type="ECO:0000313" key="2">
    <source>
        <dbReference type="EMBL" id="PWA18586.1"/>
    </source>
</evidence>
<feature type="region of interest" description="Disordered" evidence="1">
    <location>
        <begin position="25"/>
        <end position="44"/>
    </location>
</feature>
<feature type="compositionally biased region" description="Acidic residues" evidence="1">
    <location>
        <begin position="187"/>
        <end position="197"/>
    </location>
</feature>
<proteinExistence type="predicted"/>
<name>A0A315VHH1_GAMAF</name>
<reference evidence="2 3" key="1">
    <citation type="journal article" date="2018" name="G3 (Bethesda)">
        <title>A High-Quality Reference Genome for the Invasive Mosquitofish Gambusia affinis Using a Chicago Library.</title>
        <authorList>
            <person name="Hoffberg S.L."/>
            <person name="Troendle N.J."/>
            <person name="Glenn T.C."/>
            <person name="Mahmud O."/>
            <person name="Louha S."/>
            <person name="Chalopin D."/>
            <person name="Bennetzen J.L."/>
            <person name="Mauricio R."/>
        </authorList>
    </citation>
    <scope>NUCLEOTIDE SEQUENCE [LARGE SCALE GENOMIC DNA]</scope>
    <source>
        <strain evidence="2">NE01/NJP1002.9</strain>
        <tissue evidence="2">Muscle</tissue>
    </source>
</reference>
<gene>
    <name evidence="2" type="ORF">CCH79_00005503</name>
</gene>
<keyword evidence="3" id="KW-1185">Reference proteome</keyword>
<evidence type="ECO:0000256" key="1">
    <source>
        <dbReference type="SAM" id="MobiDB-lite"/>
    </source>
</evidence>
<organism evidence="2 3">
    <name type="scientific">Gambusia affinis</name>
    <name type="common">Western mosquitofish</name>
    <name type="synonym">Heterandria affinis</name>
    <dbReference type="NCBI Taxonomy" id="33528"/>
    <lineage>
        <taxon>Eukaryota</taxon>
        <taxon>Metazoa</taxon>
        <taxon>Chordata</taxon>
        <taxon>Craniata</taxon>
        <taxon>Vertebrata</taxon>
        <taxon>Euteleostomi</taxon>
        <taxon>Actinopterygii</taxon>
        <taxon>Neopterygii</taxon>
        <taxon>Teleostei</taxon>
        <taxon>Neoteleostei</taxon>
        <taxon>Acanthomorphata</taxon>
        <taxon>Ovalentaria</taxon>
        <taxon>Atherinomorphae</taxon>
        <taxon>Cyprinodontiformes</taxon>
        <taxon>Poeciliidae</taxon>
        <taxon>Poeciliinae</taxon>
        <taxon>Gambusia</taxon>
    </lineage>
</organism>
<comment type="caution">
    <text evidence="2">The sequence shown here is derived from an EMBL/GenBank/DDBJ whole genome shotgun (WGS) entry which is preliminary data.</text>
</comment>